<comment type="subcellular location">
    <subcellularLocation>
        <location evidence="2">Cytoplasm</location>
    </subcellularLocation>
    <subcellularLocation>
        <location evidence="1">Nucleus</location>
    </subcellularLocation>
</comment>
<dbReference type="RefSeq" id="XP_046061806.1">
    <property type="nucleotide sequence ID" value="XM_046204264.1"/>
</dbReference>
<keyword evidence="7" id="KW-0694">RNA-binding</keyword>
<dbReference type="InterPro" id="IPR027408">
    <property type="entry name" value="PNPase/RNase_PH_dom_sf"/>
</dbReference>
<dbReference type="Gene3D" id="3.30.230.70">
    <property type="entry name" value="GHMP Kinase, N-terminal domain"/>
    <property type="match status" value="1"/>
</dbReference>
<dbReference type="SUPFAM" id="SSF54211">
    <property type="entry name" value="Ribosomal protein S5 domain 2-like"/>
    <property type="match status" value="1"/>
</dbReference>
<dbReference type="InterPro" id="IPR001247">
    <property type="entry name" value="ExoRNase_PH_dom1"/>
</dbReference>
<dbReference type="EMBL" id="JAEUBE010000199">
    <property type="protein sequence ID" value="KAH3666850.1"/>
    <property type="molecule type" value="Genomic_DNA"/>
</dbReference>
<evidence type="ECO:0000256" key="3">
    <source>
        <dbReference type="ARBA" id="ARBA00006678"/>
    </source>
</evidence>
<evidence type="ECO:0000313" key="11">
    <source>
        <dbReference type="Proteomes" id="UP000769157"/>
    </source>
</evidence>
<dbReference type="InterPro" id="IPR020568">
    <property type="entry name" value="Ribosomal_Su5_D2-typ_SF"/>
</dbReference>
<dbReference type="Proteomes" id="UP000769157">
    <property type="component" value="Unassembled WGS sequence"/>
</dbReference>
<evidence type="ECO:0000256" key="5">
    <source>
        <dbReference type="ARBA" id="ARBA00022552"/>
    </source>
</evidence>
<dbReference type="GO" id="GO:0000467">
    <property type="term" value="P:exonucleolytic trimming to generate mature 3'-end of 5.8S rRNA from tricistronic rRNA transcript (SSU-rRNA, 5.8S rRNA, LSU-rRNA)"/>
    <property type="evidence" value="ECO:0007669"/>
    <property type="project" value="UniProtKB-ARBA"/>
</dbReference>
<dbReference type="GO" id="GO:0000176">
    <property type="term" value="C:nuclear exosome (RNase complex)"/>
    <property type="evidence" value="ECO:0007669"/>
    <property type="project" value="TreeGrafter"/>
</dbReference>
<evidence type="ECO:0000256" key="8">
    <source>
        <dbReference type="ARBA" id="ARBA00023242"/>
    </source>
</evidence>
<evidence type="ECO:0000259" key="9">
    <source>
        <dbReference type="Pfam" id="PF01138"/>
    </source>
</evidence>
<protein>
    <recommendedName>
        <fullName evidence="9">Exoribonuclease phosphorolytic domain-containing protein</fullName>
    </recommendedName>
</protein>
<name>A0A9P8P898_9ASCO</name>
<dbReference type="GO" id="GO:0000177">
    <property type="term" value="C:cytoplasmic exosome (RNase complex)"/>
    <property type="evidence" value="ECO:0007669"/>
    <property type="project" value="UniProtKB-ARBA"/>
</dbReference>
<evidence type="ECO:0000256" key="7">
    <source>
        <dbReference type="ARBA" id="ARBA00022884"/>
    </source>
</evidence>
<accession>A0A9P8P898</accession>
<keyword evidence="8" id="KW-0539">Nucleus</keyword>
<evidence type="ECO:0000256" key="1">
    <source>
        <dbReference type="ARBA" id="ARBA00004123"/>
    </source>
</evidence>
<reference evidence="10" key="2">
    <citation type="submission" date="2021-01" db="EMBL/GenBank/DDBJ databases">
        <authorList>
            <person name="Schikora-Tamarit M.A."/>
        </authorList>
    </citation>
    <scope>NUCLEOTIDE SEQUENCE</scope>
    <source>
        <strain evidence="10">CBS6075</strain>
    </source>
</reference>
<evidence type="ECO:0000256" key="2">
    <source>
        <dbReference type="ARBA" id="ARBA00004496"/>
    </source>
</evidence>
<dbReference type="Pfam" id="PF01138">
    <property type="entry name" value="RNase_PH"/>
    <property type="match status" value="1"/>
</dbReference>
<dbReference type="GeneID" id="70235266"/>
<evidence type="ECO:0000256" key="6">
    <source>
        <dbReference type="ARBA" id="ARBA00022835"/>
    </source>
</evidence>
<dbReference type="PANTHER" id="PTHR11953:SF2">
    <property type="entry name" value="EXOSOME COMPLEX COMPONENT MTR3"/>
    <property type="match status" value="1"/>
</dbReference>
<keyword evidence="6" id="KW-0271">Exosome</keyword>
<dbReference type="AlphaFoldDB" id="A0A9P8P898"/>
<dbReference type="GO" id="GO:0071038">
    <property type="term" value="P:TRAMP-dependent tRNA surveillance pathway"/>
    <property type="evidence" value="ECO:0007669"/>
    <property type="project" value="UniProtKB-ARBA"/>
</dbReference>
<proteinExistence type="inferred from homology"/>
<dbReference type="OrthoDB" id="2504340at2759"/>
<evidence type="ECO:0000313" key="10">
    <source>
        <dbReference type="EMBL" id="KAH3666850.1"/>
    </source>
</evidence>
<dbReference type="InterPro" id="IPR050080">
    <property type="entry name" value="RNase_PH"/>
</dbReference>
<keyword evidence="4" id="KW-0963">Cytoplasm</keyword>
<feature type="domain" description="Exoribonuclease phosphorolytic" evidence="9">
    <location>
        <begin position="33"/>
        <end position="167"/>
    </location>
</feature>
<dbReference type="GO" id="GO:0003723">
    <property type="term" value="F:RNA binding"/>
    <property type="evidence" value="ECO:0007669"/>
    <property type="project" value="UniProtKB-KW"/>
</dbReference>
<keyword evidence="5" id="KW-0698">rRNA processing</keyword>
<dbReference type="GO" id="GO:0016075">
    <property type="term" value="P:rRNA catabolic process"/>
    <property type="evidence" value="ECO:0007669"/>
    <property type="project" value="TreeGrafter"/>
</dbReference>
<gene>
    <name evidence="10" type="ORF">OGAPHI_003299</name>
</gene>
<dbReference type="GO" id="GO:0005730">
    <property type="term" value="C:nucleolus"/>
    <property type="evidence" value="ECO:0007669"/>
    <property type="project" value="TreeGrafter"/>
</dbReference>
<dbReference type="GO" id="GO:0071051">
    <property type="term" value="P:poly(A)-dependent snoRNA 3'-end processing"/>
    <property type="evidence" value="ECO:0007669"/>
    <property type="project" value="TreeGrafter"/>
</dbReference>
<organism evidence="10 11">
    <name type="scientific">Ogataea philodendri</name>
    <dbReference type="NCBI Taxonomy" id="1378263"/>
    <lineage>
        <taxon>Eukaryota</taxon>
        <taxon>Fungi</taxon>
        <taxon>Dikarya</taxon>
        <taxon>Ascomycota</taxon>
        <taxon>Saccharomycotina</taxon>
        <taxon>Pichiomycetes</taxon>
        <taxon>Pichiales</taxon>
        <taxon>Pichiaceae</taxon>
        <taxon>Ogataea</taxon>
    </lineage>
</organism>
<keyword evidence="11" id="KW-1185">Reference proteome</keyword>
<dbReference type="PANTHER" id="PTHR11953">
    <property type="entry name" value="EXOSOME COMPLEX COMPONENT"/>
    <property type="match status" value="1"/>
</dbReference>
<comment type="similarity">
    <text evidence="3">Belongs to the RNase PH family.</text>
</comment>
<evidence type="ECO:0000256" key="4">
    <source>
        <dbReference type="ARBA" id="ARBA00022490"/>
    </source>
</evidence>
<dbReference type="GO" id="GO:0071028">
    <property type="term" value="P:nuclear mRNA surveillance"/>
    <property type="evidence" value="ECO:0007669"/>
    <property type="project" value="TreeGrafter"/>
</dbReference>
<dbReference type="GO" id="GO:0034475">
    <property type="term" value="P:U4 snRNA 3'-end processing"/>
    <property type="evidence" value="ECO:0007669"/>
    <property type="project" value="TreeGrafter"/>
</dbReference>
<reference evidence="10" key="1">
    <citation type="journal article" date="2021" name="Open Biol.">
        <title>Shared evolutionary footprints suggest mitochondrial oxidative damage underlies multiple complex I losses in fungi.</title>
        <authorList>
            <person name="Schikora-Tamarit M.A."/>
            <person name="Marcet-Houben M."/>
            <person name="Nosek J."/>
            <person name="Gabaldon T."/>
        </authorList>
    </citation>
    <scope>NUCLEOTIDE SEQUENCE</scope>
    <source>
        <strain evidence="10">CBS6075</strain>
    </source>
</reference>
<sequence length="240" mass="26688">MNIDRRRNLGPANVKPLVFAESAPAKQDPDTRVFLETGLIQNCNGSSYLENDKTIIITSVYGPRPNFTRSFNDQANLKINVELSKFLPLDNFKDNQKNIVPDKDRLVSSLESFLLSNYQSLILLQNYPKSSIEIFVQVVALNPTHSLLYTLKNILNSVSVALVDSGLNIKAIACSGYSGSDSHETVVNFAAKDEILGIWSDFQDFDSTFDQSIDACENDSAQLRKEINGYLLKKATKNAS</sequence>
<comment type="caution">
    <text evidence="10">The sequence shown here is derived from an EMBL/GenBank/DDBJ whole genome shotgun (WGS) entry which is preliminary data.</text>
</comment>